<evidence type="ECO:0000313" key="2">
    <source>
        <dbReference type="EMBL" id="RUS67996.1"/>
    </source>
</evidence>
<dbReference type="EMBL" id="PQSP01000001">
    <property type="protein sequence ID" value="RUS67996.1"/>
    <property type="molecule type" value="Genomic_DNA"/>
</dbReference>
<dbReference type="AlphaFoldDB" id="A0A433SGV9"/>
<accession>A0A433SGV9</accession>
<sequence length="77" mass="8139">MEKICVGIDADGYLYSQGAPDAAQVCSYVLTDSAAVELYPFNLTAEEGTQISLAILGVWAAAWGCRVIAKMVHSLGD</sequence>
<proteinExistence type="predicted"/>
<dbReference type="OrthoDB" id="8909592at2"/>
<evidence type="ECO:0000313" key="1">
    <source>
        <dbReference type="EMBL" id="RUS67983.1"/>
    </source>
</evidence>
<gene>
    <name evidence="1" type="ORF">CUZ56_00466</name>
    <name evidence="2" type="ORF">CUZ56_00479</name>
</gene>
<evidence type="ECO:0000313" key="3">
    <source>
        <dbReference type="Proteomes" id="UP000286947"/>
    </source>
</evidence>
<protein>
    <submittedName>
        <fullName evidence="1">Uncharacterized protein</fullName>
    </submittedName>
</protein>
<comment type="caution">
    <text evidence="1">The sequence shown here is derived from an EMBL/GenBank/DDBJ whole genome shotgun (WGS) entry which is preliminary data.</text>
</comment>
<dbReference type="EMBL" id="PQSP01000001">
    <property type="protein sequence ID" value="RUS67983.1"/>
    <property type="molecule type" value="Genomic_DNA"/>
</dbReference>
<organism evidence="1 3">
    <name type="scientific">Saezia sanguinis</name>
    <dbReference type="NCBI Taxonomy" id="1965230"/>
    <lineage>
        <taxon>Bacteria</taxon>
        <taxon>Pseudomonadati</taxon>
        <taxon>Pseudomonadota</taxon>
        <taxon>Betaproteobacteria</taxon>
        <taxon>Burkholderiales</taxon>
        <taxon>Saeziaceae</taxon>
        <taxon>Saezia</taxon>
    </lineage>
</organism>
<keyword evidence="3" id="KW-1185">Reference proteome</keyword>
<name>A0A433SGV9_9BURK</name>
<reference evidence="1 3" key="1">
    <citation type="submission" date="2018-01" db="EMBL/GenBank/DDBJ databases">
        <title>Saezia sanguinis gen. nov., sp. nov., in the order Burkholderiales isolated from human blood.</title>
        <authorList>
            <person name="Medina-Pascual M.J."/>
            <person name="Valdezate S."/>
            <person name="Monzon S."/>
            <person name="Cuesta I."/>
            <person name="Carrasco G."/>
            <person name="Villalon P."/>
            <person name="Saez-Nieto J.A."/>
        </authorList>
    </citation>
    <scope>NUCLEOTIDE SEQUENCE [LARGE SCALE GENOMIC DNA]</scope>
    <source>
        <strain evidence="1 3">CNM695-12</strain>
    </source>
</reference>
<dbReference type="Proteomes" id="UP000286947">
    <property type="component" value="Unassembled WGS sequence"/>
</dbReference>
<dbReference type="RefSeq" id="WP_126977808.1">
    <property type="nucleotide sequence ID" value="NZ_PQSP01000001.1"/>
</dbReference>